<reference evidence="2" key="2">
    <citation type="journal article" date="2015" name="Data Brief">
        <title>Shoot transcriptome of the giant reed, Arundo donax.</title>
        <authorList>
            <person name="Barrero R.A."/>
            <person name="Guerrero F.D."/>
            <person name="Moolhuijzen P."/>
            <person name="Goolsby J.A."/>
            <person name="Tidwell J."/>
            <person name="Bellgard S.E."/>
            <person name="Bellgard M.I."/>
        </authorList>
    </citation>
    <scope>NUCLEOTIDE SEQUENCE</scope>
    <source>
        <tissue evidence="2">Shoot tissue taken approximately 20 cm above the soil surface</tissue>
    </source>
</reference>
<dbReference type="AlphaFoldDB" id="A0A0A8YPK3"/>
<proteinExistence type="predicted"/>
<accession>A0A0A8YPK3</accession>
<reference evidence="2" key="1">
    <citation type="submission" date="2014-09" db="EMBL/GenBank/DDBJ databases">
        <authorList>
            <person name="Magalhaes I.L.F."/>
            <person name="Oliveira U."/>
            <person name="Santos F.R."/>
            <person name="Vidigal T.H.D.A."/>
            <person name="Brescovit A.D."/>
            <person name="Santos A.J."/>
        </authorList>
    </citation>
    <scope>NUCLEOTIDE SEQUENCE</scope>
    <source>
        <tissue evidence="2">Shoot tissue taken approximately 20 cm above the soil surface</tissue>
    </source>
</reference>
<feature type="compositionally biased region" description="Basic and acidic residues" evidence="1">
    <location>
        <begin position="163"/>
        <end position="175"/>
    </location>
</feature>
<feature type="region of interest" description="Disordered" evidence="1">
    <location>
        <begin position="1"/>
        <end position="38"/>
    </location>
</feature>
<feature type="region of interest" description="Disordered" evidence="1">
    <location>
        <begin position="127"/>
        <end position="195"/>
    </location>
</feature>
<organism evidence="2">
    <name type="scientific">Arundo donax</name>
    <name type="common">Giant reed</name>
    <name type="synonym">Donax arundinaceus</name>
    <dbReference type="NCBI Taxonomy" id="35708"/>
    <lineage>
        <taxon>Eukaryota</taxon>
        <taxon>Viridiplantae</taxon>
        <taxon>Streptophyta</taxon>
        <taxon>Embryophyta</taxon>
        <taxon>Tracheophyta</taxon>
        <taxon>Spermatophyta</taxon>
        <taxon>Magnoliopsida</taxon>
        <taxon>Liliopsida</taxon>
        <taxon>Poales</taxon>
        <taxon>Poaceae</taxon>
        <taxon>PACMAD clade</taxon>
        <taxon>Arundinoideae</taxon>
        <taxon>Arundineae</taxon>
        <taxon>Arundo</taxon>
    </lineage>
</organism>
<protein>
    <submittedName>
        <fullName evidence="2">Uncharacterized protein</fullName>
    </submittedName>
</protein>
<feature type="compositionally biased region" description="Basic residues" evidence="1">
    <location>
        <begin position="130"/>
        <end position="143"/>
    </location>
</feature>
<feature type="compositionally biased region" description="Basic residues" evidence="1">
    <location>
        <begin position="1"/>
        <end position="14"/>
    </location>
</feature>
<name>A0A0A8YPK3_ARUDO</name>
<evidence type="ECO:0000256" key="1">
    <source>
        <dbReference type="SAM" id="MobiDB-lite"/>
    </source>
</evidence>
<evidence type="ECO:0000313" key="2">
    <source>
        <dbReference type="EMBL" id="JAD28649.1"/>
    </source>
</evidence>
<dbReference type="EMBL" id="GBRH01269246">
    <property type="protein sequence ID" value="JAD28649.1"/>
    <property type="molecule type" value="Transcribed_RNA"/>
</dbReference>
<sequence length="233" mass="25554">MGGRGRGARPRRASRWCEGAGAGAWPDGSGGLTDGGGTGWVAPADPGGLRRAWVLNGWRLRWIGVGWRAARSRSGRLGGRCQGCGGCRGWSTSGNSLCAIDRSTVTVDATPRRPWGLAACPRPCEPLPRSVRRRRRPPLRRPRQPPGAHLQQGHGAARRRAGRLRELRGRMEGRGARPRRRTGQGIQTHGPHRPRLHPRSIIVVVLYSTPTQQGIAWGRYRDDHGVCMSKKIY</sequence>
<feature type="compositionally biased region" description="Gly residues" evidence="1">
    <location>
        <begin position="28"/>
        <end position="38"/>
    </location>
</feature>